<dbReference type="PROSITE" id="PS50011">
    <property type="entry name" value="PROTEIN_KINASE_DOM"/>
    <property type="match status" value="1"/>
</dbReference>
<dbReference type="PANTHER" id="PTHR21310">
    <property type="entry name" value="AMINOGLYCOSIDE PHOSPHOTRANSFERASE-RELATED-RELATED"/>
    <property type="match status" value="1"/>
</dbReference>
<feature type="domain" description="Protein kinase" evidence="1">
    <location>
        <begin position="1"/>
        <end position="131"/>
    </location>
</feature>
<dbReference type="GO" id="GO:0005524">
    <property type="term" value="F:ATP binding"/>
    <property type="evidence" value="ECO:0007669"/>
    <property type="project" value="InterPro"/>
</dbReference>
<organism evidence="2 3">
    <name type="scientific">Penicillium cf. viridicatum</name>
    <dbReference type="NCBI Taxonomy" id="2972119"/>
    <lineage>
        <taxon>Eukaryota</taxon>
        <taxon>Fungi</taxon>
        <taxon>Dikarya</taxon>
        <taxon>Ascomycota</taxon>
        <taxon>Pezizomycotina</taxon>
        <taxon>Eurotiomycetes</taxon>
        <taxon>Eurotiomycetidae</taxon>
        <taxon>Eurotiales</taxon>
        <taxon>Aspergillaceae</taxon>
        <taxon>Penicillium</taxon>
    </lineage>
</organism>
<dbReference type="InterPro" id="IPR051678">
    <property type="entry name" value="AGP_Transferase"/>
</dbReference>
<reference evidence="2" key="1">
    <citation type="submission" date="2022-11" db="EMBL/GenBank/DDBJ databases">
        <authorList>
            <person name="Petersen C."/>
        </authorList>
    </citation>
    <scope>NUCLEOTIDE SEQUENCE</scope>
    <source>
        <strain evidence="2">IBT 20477</strain>
    </source>
</reference>
<name>A0A9W9JIN0_9EURO</name>
<dbReference type="SUPFAM" id="SSF56112">
    <property type="entry name" value="Protein kinase-like (PK-like)"/>
    <property type="match status" value="1"/>
</dbReference>
<dbReference type="InterPro" id="IPR011009">
    <property type="entry name" value="Kinase-like_dom_sf"/>
</dbReference>
<dbReference type="Gene3D" id="3.90.1200.10">
    <property type="match status" value="1"/>
</dbReference>
<gene>
    <name evidence="2" type="ORF">N7449_008062</name>
</gene>
<dbReference type="InterPro" id="IPR000719">
    <property type="entry name" value="Prot_kinase_dom"/>
</dbReference>
<proteinExistence type="predicted"/>
<dbReference type="AlphaFoldDB" id="A0A9W9JIN0"/>
<comment type="caution">
    <text evidence="2">The sequence shown here is derived from an EMBL/GenBank/DDBJ whole genome shotgun (WGS) entry which is preliminary data.</text>
</comment>
<dbReference type="EMBL" id="JAPQKQ010000005">
    <property type="protein sequence ID" value="KAJ5197583.1"/>
    <property type="molecule type" value="Genomic_DNA"/>
</dbReference>
<dbReference type="OrthoDB" id="3250044at2759"/>
<dbReference type="Proteomes" id="UP001150942">
    <property type="component" value="Unassembled WGS sequence"/>
</dbReference>
<dbReference type="InterPro" id="IPR002575">
    <property type="entry name" value="Aminoglycoside_PTrfase"/>
</dbReference>
<evidence type="ECO:0000259" key="1">
    <source>
        <dbReference type="PROSITE" id="PS50011"/>
    </source>
</evidence>
<reference evidence="2" key="2">
    <citation type="journal article" date="2023" name="IMA Fungus">
        <title>Comparative genomic study of the Penicillium genus elucidates a diverse pangenome and 15 lateral gene transfer events.</title>
        <authorList>
            <person name="Petersen C."/>
            <person name="Sorensen T."/>
            <person name="Nielsen M.R."/>
            <person name="Sondergaard T.E."/>
            <person name="Sorensen J.L."/>
            <person name="Fitzpatrick D.A."/>
            <person name="Frisvad J.C."/>
            <person name="Nielsen K.L."/>
        </authorList>
    </citation>
    <scope>NUCLEOTIDE SEQUENCE</scope>
    <source>
        <strain evidence="2">IBT 20477</strain>
    </source>
</reference>
<sequence>MDFVSGRTVEDCWEDLSQIERKDVVSKVASIMNNLHSIPLPEGQELVPGPVGCSAYVARGRLFPDAGPGPFGSTEHLQAWYDRRLEITQHFHQAPPDALPFIFKKYTITHYDIAPRNLILDSDDKVWLIDW</sequence>
<evidence type="ECO:0000313" key="3">
    <source>
        <dbReference type="Proteomes" id="UP001150942"/>
    </source>
</evidence>
<dbReference type="Pfam" id="PF01636">
    <property type="entry name" value="APH"/>
    <property type="match status" value="1"/>
</dbReference>
<evidence type="ECO:0000313" key="2">
    <source>
        <dbReference type="EMBL" id="KAJ5197583.1"/>
    </source>
</evidence>
<protein>
    <submittedName>
        <fullName evidence="2">Aminoglycoside phosphotransferase</fullName>
    </submittedName>
</protein>
<dbReference type="GO" id="GO:0004672">
    <property type="term" value="F:protein kinase activity"/>
    <property type="evidence" value="ECO:0007669"/>
    <property type="project" value="InterPro"/>
</dbReference>
<keyword evidence="3" id="KW-1185">Reference proteome</keyword>
<dbReference type="PANTHER" id="PTHR21310:SF39">
    <property type="entry name" value="AMINOGLYCOSIDE PHOSPHOTRANSFERASE DOMAIN-CONTAINING PROTEIN"/>
    <property type="match status" value="1"/>
</dbReference>
<accession>A0A9W9JIN0</accession>